<accession>A0A8S3RVV5</accession>
<dbReference type="EMBL" id="CAJPWZ010001306">
    <property type="protein sequence ID" value="CAG2212643.1"/>
    <property type="molecule type" value="Genomic_DNA"/>
</dbReference>
<dbReference type="OrthoDB" id="10366445at2759"/>
<sequence length="361" mass="41627">MEDFDIIDINTDSKTPERKVDKLGRVRPSSYSRIHCLNETVRKKPCNVVENSNEATAEEDTNAIPVNEVCHLNDISYDENNTNMEETTEERFMPDIAVREQFHQIISEMTNYTSNIWVYEQDSDNEKLISDEKWKELTNQNGDDIFNSDDLGAETSSGADQNILFEENAPIYPGHSMTVYTSMVLILLYTIVHTTSGAQLSDLLTLISVHCMHPHPGLQSIYIFKQYFAEIHTPLKKKHFFYKSCMSSISESDKTCSTENCHKSLKDSKSKGYFIEIPLEDQLKNIMKRSGIITSLQERFVRKRKKKLMELKIYTMDKFTANYLSQVDLYLKIFPITSLLLGTQMGYLFSRVPNFFSGRST</sequence>
<name>A0A8S3RVV5_MYTED</name>
<gene>
    <name evidence="1" type="ORF">MEDL_26607</name>
</gene>
<protein>
    <submittedName>
        <fullName evidence="1">Uncharacterized protein</fullName>
    </submittedName>
</protein>
<proteinExistence type="predicted"/>
<keyword evidence="2" id="KW-1185">Reference proteome</keyword>
<dbReference type="AlphaFoldDB" id="A0A8S3RVV5"/>
<organism evidence="1 2">
    <name type="scientific">Mytilus edulis</name>
    <name type="common">Blue mussel</name>
    <dbReference type="NCBI Taxonomy" id="6550"/>
    <lineage>
        <taxon>Eukaryota</taxon>
        <taxon>Metazoa</taxon>
        <taxon>Spiralia</taxon>
        <taxon>Lophotrochozoa</taxon>
        <taxon>Mollusca</taxon>
        <taxon>Bivalvia</taxon>
        <taxon>Autobranchia</taxon>
        <taxon>Pteriomorphia</taxon>
        <taxon>Mytilida</taxon>
        <taxon>Mytiloidea</taxon>
        <taxon>Mytilidae</taxon>
        <taxon>Mytilinae</taxon>
        <taxon>Mytilus</taxon>
    </lineage>
</organism>
<dbReference type="Proteomes" id="UP000683360">
    <property type="component" value="Unassembled WGS sequence"/>
</dbReference>
<reference evidence="1" key="1">
    <citation type="submission" date="2021-03" db="EMBL/GenBank/DDBJ databases">
        <authorList>
            <person name="Bekaert M."/>
        </authorList>
    </citation>
    <scope>NUCLEOTIDE SEQUENCE</scope>
</reference>
<comment type="caution">
    <text evidence="1">The sequence shown here is derived from an EMBL/GenBank/DDBJ whole genome shotgun (WGS) entry which is preliminary data.</text>
</comment>
<evidence type="ECO:0000313" key="2">
    <source>
        <dbReference type="Proteomes" id="UP000683360"/>
    </source>
</evidence>
<evidence type="ECO:0000313" key="1">
    <source>
        <dbReference type="EMBL" id="CAG2212643.1"/>
    </source>
</evidence>